<evidence type="ECO:0000256" key="1">
    <source>
        <dbReference type="ARBA" id="ARBA00022801"/>
    </source>
</evidence>
<gene>
    <name evidence="2" type="ORF">ACFOOI_20545</name>
</gene>
<organism evidence="2 3">
    <name type="scientific">Lacihabitans lacunae</name>
    <dbReference type="NCBI Taxonomy" id="1028214"/>
    <lineage>
        <taxon>Bacteria</taxon>
        <taxon>Pseudomonadati</taxon>
        <taxon>Bacteroidota</taxon>
        <taxon>Cytophagia</taxon>
        <taxon>Cytophagales</taxon>
        <taxon>Leadbetterellaceae</taxon>
        <taxon>Lacihabitans</taxon>
    </lineage>
</organism>
<dbReference type="SUPFAM" id="SSF56300">
    <property type="entry name" value="Metallo-dependent phosphatases"/>
    <property type="match status" value="1"/>
</dbReference>
<protein>
    <submittedName>
        <fullName evidence="2">UDP-2,3-diacylglucosamine diphosphatase</fullName>
        <ecNumber evidence="2">3.6.1.54</ecNumber>
    </submittedName>
</protein>
<proteinExistence type="predicted"/>
<dbReference type="Proteomes" id="UP001595616">
    <property type="component" value="Unassembled WGS sequence"/>
</dbReference>
<dbReference type="PANTHER" id="PTHR34990:SF1">
    <property type="entry name" value="UDP-2,3-DIACYLGLUCOSAMINE HYDROLASE"/>
    <property type="match status" value="1"/>
</dbReference>
<evidence type="ECO:0000313" key="2">
    <source>
        <dbReference type="EMBL" id="MFC3813066.1"/>
    </source>
</evidence>
<dbReference type="CDD" id="cd07398">
    <property type="entry name" value="MPP_YbbF-LpxH"/>
    <property type="match status" value="1"/>
</dbReference>
<reference evidence="3" key="1">
    <citation type="journal article" date="2019" name="Int. J. Syst. Evol. Microbiol.">
        <title>The Global Catalogue of Microorganisms (GCM) 10K type strain sequencing project: providing services to taxonomists for standard genome sequencing and annotation.</title>
        <authorList>
            <consortium name="The Broad Institute Genomics Platform"/>
            <consortium name="The Broad Institute Genome Sequencing Center for Infectious Disease"/>
            <person name="Wu L."/>
            <person name="Ma J."/>
        </authorList>
    </citation>
    <scope>NUCLEOTIDE SEQUENCE [LARGE SCALE GENOMIC DNA]</scope>
    <source>
        <strain evidence="3">CECT 7956</strain>
    </source>
</reference>
<accession>A0ABV7Z466</accession>
<dbReference type="Gene3D" id="3.60.21.10">
    <property type="match status" value="1"/>
</dbReference>
<keyword evidence="3" id="KW-1185">Reference proteome</keyword>
<name>A0ABV7Z466_9BACT</name>
<sequence length="259" mass="30832">MEKINLKPNKKIYFASDFHLGAPTHKKSLEREKRICKWLDQIKADAQILFLVGDLFDFWHEYKQTVPKGYVRFLGKLAELSDSGIRIIIFSGNHDMWMEDYFNNEIGTETYHEPQQFDINNKRFFIGHGDGLGPGDYSYKFLKVVFKNPICRFMFGRVLHSNLGMWLGNKWASHSWKQNDKEEDGNAFVSEEKEILLSFCKEKEKESHFDFYVFGHRHQKFDFNVTENSKYYNLGDWIRFYSYGEFDGENFRLIDNKNT</sequence>
<evidence type="ECO:0000313" key="3">
    <source>
        <dbReference type="Proteomes" id="UP001595616"/>
    </source>
</evidence>
<dbReference type="RefSeq" id="WP_379839972.1">
    <property type="nucleotide sequence ID" value="NZ_JBHRYQ010000001.1"/>
</dbReference>
<dbReference type="GO" id="GO:0016787">
    <property type="term" value="F:hydrolase activity"/>
    <property type="evidence" value="ECO:0007669"/>
    <property type="project" value="UniProtKB-KW"/>
</dbReference>
<comment type="caution">
    <text evidence="2">The sequence shown here is derived from an EMBL/GenBank/DDBJ whole genome shotgun (WGS) entry which is preliminary data.</text>
</comment>
<keyword evidence="1 2" id="KW-0378">Hydrolase</keyword>
<dbReference type="InterPro" id="IPR029052">
    <property type="entry name" value="Metallo-depent_PP-like"/>
</dbReference>
<dbReference type="EC" id="3.6.1.54" evidence="2"/>
<dbReference type="PANTHER" id="PTHR34990">
    <property type="entry name" value="UDP-2,3-DIACYLGLUCOSAMINE HYDROLASE-RELATED"/>
    <property type="match status" value="1"/>
</dbReference>
<dbReference type="EMBL" id="JBHRYQ010000001">
    <property type="protein sequence ID" value="MFC3813066.1"/>
    <property type="molecule type" value="Genomic_DNA"/>
</dbReference>
<dbReference type="InterPro" id="IPR043461">
    <property type="entry name" value="LpxH-like"/>
</dbReference>